<gene>
    <name evidence="4" type="ORF">E1288_34285</name>
</gene>
<protein>
    <recommendedName>
        <fullName evidence="2">Terpene synthase</fullName>
        <ecNumber evidence="2">4.2.3.-</ecNumber>
    </recommendedName>
</protein>
<sequence>MSSASLAGINVDIPPIWCPIESAVHPQVARINARITPWFSSFDLDALTMKRIGPTHSGEWVCRVAPDGEEEHLQIFADWVCWAFLFDDFYSDGGPLMNRPDLYNPMISMMLGNLTHPERPVFDGNPFTEPLCMLRRRLQRVVSPAQLERWVHCHYIWLLGSACSVSDRLGARVRSLDEHMFIGALDRGEDLTTLFIELCERTELSAAERNLPQVRAITGATNVLVTGYNDVASFRREVLQDSPESNLVRVLQNERKCSPQDAMTEAITLLDCVMHLFVTLREQIEPTASTQLVRYMAQLAHKIRGNIDWQRTVPRYSNDMRLELADPSGETRESPARPPAGSQFEFTDHPSHSGLIPVAPSVSWWWEVAARL</sequence>
<keyword evidence="2" id="KW-0460">Magnesium</keyword>
<organism evidence="4 5">
    <name type="scientific">Saccharopolyspora elongata</name>
    <dbReference type="NCBI Taxonomy" id="2530387"/>
    <lineage>
        <taxon>Bacteria</taxon>
        <taxon>Bacillati</taxon>
        <taxon>Actinomycetota</taxon>
        <taxon>Actinomycetes</taxon>
        <taxon>Pseudonocardiales</taxon>
        <taxon>Pseudonocardiaceae</taxon>
        <taxon>Saccharopolyspora</taxon>
    </lineage>
</organism>
<dbReference type="RefSeq" id="WP_132492720.1">
    <property type="nucleotide sequence ID" value="NZ_SMKW01000065.1"/>
</dbReference>
<feature type="region of interest" description="Disordered" evidence="3">
    <location>
        <begin position="326"/>
        <end position="349"/>
    </location>
</feature>
<evidence type="ECO:0000256" key="3">
    <source>
        <dbReference type="SAM" id="MobiDB-lite"/>
    </source>
</evidence>
<comment type="similarity">
    <text evidence="2">Belongs to the terpene synthase family.</text>
</comment>
<feature type="compositionally biased region" description="Basic and acidic residues" evidence="3">
    <location>
        <begin position="326"/>
        <end position="335"/>
    </location>
</feature>
<dbReference type="EMBL" id="SMKW01000065">
    <property type="protein sequence ID" value="TDD40917.1"/>
    <property type="molecule type" value="Genomic_DNA"/>
</dbReference>
<evidence type="ECO:0000313" key="5">
    <source>
        <dbReference type="Proteomes" id="UP000294947"/>
    </source>
</evidence>
<reference evidence="4 5" key="1">
    <citation type="submission" date="2019-03" db="EMBL/GenBank/DDBJ databases">
        <title>Draft genome sequences of novel Actinobacteria.</title>
        <authorList>
            <person name="Sahin N."/>
            <person name="Ay H."/>
            <person name="Saygin H."/>
        </authorList>
    </citation>
    <scope>NUCLEOTIDE SEQUENCE [LARGE SCALE GENOMIC DNA]</scope>
    <source>
        <strain evidence="4 5">7K502</strain>
    </source>
</reference>
<dbReference type="GO" id="GO:0046872">
    <property type="term" value="F:metal ion binding"/>
    <property type="evidence" value="ECO:0007669"/>
    <property type="project" value="UniProtKB-KW"/>
</dbReference>
<keyword evidence="5" id="KW-1185">Reference proteome</keyword>
<dbReference type="Gene3D" id="1.10.600.10">
    <property type="entry name" value="Farnesyl Diphosphate Synthase"/>
    <property type="match status" value="1"/>
</dbReference>
<dbReference type="EC" id="4.2.3.-" evidence="2"/>
<dbReference type="Proteomes" id="UP000294947">
    <property type="component" value="Unassembled WGS sequence"/>
</dbReference>
<comment type="caution">
    <text evidence="4">The sequence shown here is derived from an EMBL/GenBank/DDBJ whole genome shotgun (WGS) entry which is preliminary data.</text>
</comment>
<evidence type="ECO:0000313" key="4">
    <source>
        <dbReference type="EMBL" id="TDD40917.1"/>
    </source>
</evidence>
<proteinExistence type="inferred from homology"/>
<dbReference type="OrthoDB" id="2989600at2"/>
<keyword evidence="1 2" id="KW-0456">Lyase</keyword>
<name>A0A4V2YK42_9PSEU</name>
<keyword evidence="2" id="KW-0479">Metal-binding</keyword>
<dbReference type="GO" id="GO:0010333">
    <property type="term" value="F:terpene synthase activity"/>
    <property type="evidence" value="ECO:0007669"/>
    <property type="project" value="InterPro"/>
</dbReference>
<dbReference type="InterPro" id="IPR008949">
    <property type="entry name" value="Isoprenoid_synthase_dom_sf"/>
</dbReference>
<dbReference type="SUPFAM" id="SSF48576">
    <property type="entry name" value="Terpenoid synthases"/>
    <property type="match status" value="1"/>
</dbReference>
<accession>A0A4V2YK42</accession>
<dbReference type="AlphaFoldDB" id="A0A4V2YK42"/>
<dbReference type="PANTHER" id="PTHR35201:SF4">
    <property type="entry name" value="BETA-PINACENE SYNTHASE-RELATED"/>
    <property type="match status" value="1"/>
</dbReference>
<comment type="cofactor">
    <cofactor evidence="2">
        <name>Mg(2+)</name>
        <dbReference type="ChEBI" id="CHEBI:18420"/>
    </cofactor>
</comment>
<evidence type="ECO:0000256" key="1">
    <source>
        <dbReference type="ARBA" id="ARBA00023239"/>
    </source>
</evidence>
<dbReference type="PANTHER" id="PTHR35201">
    <property type="entry name" value="TERPENE SYNTHASE"/>
    <property type="match status" value="1"/>
</dbReference>
<evidence type="ECO:0000256" key="2">
    <source>
        <dbReference type="RuleBase" id="RU366034"/>
    </source>
</evidence>
<dbReference type="Pfam" id="PF19086">
    <property type="entry name" value="Terpene_syn_C_2"/>
    <property type="match status" value="1"/>
</dbReference>
<dbReference type="InterPro" id="IPR034686">
    <property type="entry name" value="Terpene_cyclase-like_2"/>
</dbReference>